<evidence type="ECO:0000256" key="1">
    <source>
        <dbReference type="ARBA" id="ARBA00007074"/>
    </source>
</evidence>
<keyword evidence="9" id="KW-1185">Reference proteome</keyword>
<feature type="region of interest" description="Disordered" evidence="5">
    <location>
        <begin position="83"/>
        <end position="113"/>
    </location>
</feature>
<evidence type="ECO:0000256" key="2">
    <source>
        <dbReference type="ARBA" id="ARBA00022670"/>
    </source>
</evidence>
<proteinExistence type="inferred from homology"/>
<dbReference type="GO" id="GO:0008234">
    <property type="term" value="F:cysteine-type peptidase activity"/>
    <property type="evidence" value="ECO:0007669"/>
    <property type="project" value="UniProtKB-KW"/>
</dbReference>
<dbReference type="GO" id="GO:0006508">
    <property type="term" value="P:proteolysis"/>
    <property type="evidence" value="ECO:0007669"/>
    <property type="project" value="UniProtKB-KW"/>
</dbReference>
<evidence type="ECO:0000256" key="6">
    <source>
        <dbReference type="SAM" id="Phobius"/>
    </source>
</evidence>
<keyword evidence="4" id="KW-0788">Thiol protease</keyword>
<evidence type="ECO:0000259" key="7">
    <source>
        <dbReference type="PROSITE" id="PS51935"/>
    </source>
</evidence>
<dbReference type="PROSITE" id="PS51935">
    <property type="entry name" value="NLPC_P60"/>
    <property type="match status" value="1"/>
</dbReference>
<evidence type="ECO:0000256" key="3">
    <source>
        <dbReference type="ARBA" id="ARBA00022801"/>
    </source>
</evidence>
<dbReference type="InterPro" id="IPR012854">
    <property type="entry name" value="Cu_amine_oxidase-like_N"/>
</dbReference>
<gene>
    <name evidence="8" type="ORF">FE784_08965</name>
</gene>
<comment type="similarity">
    <text evidence="1">Belongs to the peptidase C40 family.</text>
</comment>
<dbReference type="InterPro" id="IPR036582">
    <property type="entry name" value="Mao_N_sf"/>
</dbReference>
<dbReference type="InterPro" id="IPR038765">
    <property type="entry name" value="Papain-like_cys_pep_sf"/>
</dbReference>
<accession>A0A5C4TDI6</accession>
<protein>
    <submittedName>
        <fullName evidence="8">Peptidoglycan endopeptidase</fullName>
    </submittedName>
</protein>
<dbReference type="Pfam" id="PF00877">
    <property type="entry name" value="NLPC_P60"/>
    <property type="match status" value="1"/>
</dbReference>
<keyword evidence="2" id="KW-0645">Protease</keyword>
<sequence>MRMMRQWFLLSQANHIPLIACPRPAAIRINRFALPQAILRSKSTPTRGRDSDEMNIKLRYWAISLMAVVIAATTACSGINGGMTGKSRQSAPQPEATAPSAPGTPGTLSGSNVGMLNADDGRIPFVDLDGKSYISAQKLAGLLEFQTDWDPSAGKLLMGDNDVEYELTGGSREAMKEGNAVTLAETPRVSDGALYIPVDLLPDLFADEIFYEVRGGEIVLRANPDGMDKAVMHQPPEPEGKVDELSFVDDPDDPFKTAAEAAGSGLPYADKAVWAVPLGYEDAIPALKNIDMNKLISTAQRYKGVKYKFGAAPYAESGRFDCSTFTQYVYGKQGISLPRLARTQARQGVLVSRKMLRKGDLMFFYVPGRFKTNKTVGHVGIYMGNNKMIHSSPAPDNGVQISDINHSYWKKTFLSAKRVGT</sequence>
<dbReference type="PANTHER" id="PTHR47053:SF1">
    <property type="entry name" value="MUREIN DD-ENDOPEPTIDASE MEPH-RELATED"/>
    <property type="match status" value="1"/>
</dbReference>
<dbReference type="Pfam" id="PF07833">
    <property type="entry name" value="Cu_amine_oxidN1"/>
    <property type="match status" value="1"/>
</dbReference>
<organism evidence="8 9">
    <name type="scientific">Paenibacillus hemerocallicola</name>
    <dbReference type="NCBI Taxonomy" id="1172614"/>
    <lineage>
        <taxon>Bacteria</taxon>
        <taxon>Bacillati</taxon>
        <taxon>Bacillota</taxon>
        <taxon>Bacilli</taxon>
        <taxon>Bacillales</taxon>
        <taxon>Paenibacillaceae</taxon>
        <taxon>Paenibacillus</taxon>
    </lineage>
</organism>
<comment type="caution">
    <text evidence="8">The sequence shown here is derived from an EMBL/GenBank/DDBJ whole genome shotgun (WGS) entry which is preliminary data.</text>
</comment>
<keyword evidence="3" id="KW-0378">Hydrolase</keyword>
<dbReference type="InterPro" id="IPR000064">
    <property type="entry name" value="NLP_P60_dom"/>
</dbReference>
<keyword evidence="6" id="KW-0472">Membrane</keyword>
<dbReference type="Gene3D" id="3.90.1720.10">
    <property type="entry name" value="endopeptidase domain like (from Nostoc punctiforme)"/>
    <property type="match status" value="1"/>
</dbReference>
<reference evidence="8 9" key="1">
    <citation type="submission" date="2019-05" db="EMBL/GenBank/DDBJ databases">
        <title>We sequenced the genome of Paenibacillus hemerocallicola KCTC 33185 for further insight into its adaptation and study the phylogeny of Paenibacillus.</title>
        <authorList>
            <person name="Narsing Rao M.P."/>
        </authorList>
    </citation>
    <scope>NUCLEOTIDE SEQUENCE [LARGE SCALE GENOMIC DNA]</scope>
    <source>
        <strain evidence="8 9">KCTC 33185</strain>
    </source>
</reference>
<evidence type="ECO:0000256" key="5">
    <source>
        <dbReference type="SAM" id="MobiDB-lite"/>
    </source>
</evidence>
<feature type="domain" description="NlpC/P60" evidence="7">
    <location>
        <begin position="289"/>
        <end position="420"/>
    </location>
</feature>
<dbReference type="SUPFAM" id="SSF54001">
    <property type="entry name" value="Cysteine proteinases"/>
    <property type="match status" value="1"/>
</dbReference>
<dbReference type="PANTHER" id="PTHR47053">
    <property type="entry name" value="MUREIN DD-ENDOPEPTIDASE MEPH-RELATED"/>
    <property type="match status" value="1"/>
</dbReference>
<dbReference type="AlphaFoldDB" id="A0A5C4TDI6"/>
<keyword evidence="6" id="KW-1133">Transmembrane helix</keyword>
<feature type="transmembrane region" description="Helical" evidence="6">
    <location>
        <begin position="60"/>
        <end position="83"/>
    </location>
</feature>
<evidence type="ECO:0000256" key="4">
    <source>
        <dbReference type="ARBA" id="ARBA00022807"/>
    </source>
</evidence>
<dbReference type="EMBL" id="VDCQ01000009">
    <property type="protein sequence ID" value="TNJ66686.1"/>
    <property type="molecule type" value="Genomic_DNA"/>
</dbReference>
<dbReference type="Proteomes" id="UP000307943">
    <property type="component" value="Unassembled WGS sequence"/>
</dbReference>
<name>A0A5C4TDI6_9BACL</name>
<evidence type="ECO:0000313" key="8">
    <source>
        <dbReference type="EMBL" id="TNJ66686.1"/>
    </source>
</evidence>
<dbReference type="InterPro" id="IPR051202">
    <property type="entry name" value="Peptidase_C40"/>
</dbReference>
<evidence type="ECO:0000313" key="9">
    <source>
        <dbReference type="Proteomes" id="UP000307943"/>
    </source>
</evidence>
<dbReference type="OrthoDB" id="9813118at2"/>
<dbReference type="SUPFAM" id="SSF55383">
    <property type="entry name" value="Copper amine oxidase, domain N"/>
    <property type="match status" value="1"/>
</dbReference>
<dbReference type="Gene3D" id="3.30.457.10">
    <property type="entry name" value="Copper amine oxidase-like, N-terminal domain"/>
    <property type="match status" value="1"/>
</dbReference>
<keyword evidence="6" id="KW-0812">Transmembrane</keyword>